<evidence type="ECO:0000313" key="1">
    <source>
        <dbReference type="EMBL" id="RXS96945.1"/>
    </source>
</evidence>
<proteinExistence type="predicted"/>
<dbReference type="OrthoDB" id="1550662at2"/>
<dbReference type="EMBL" id="SDMK01000001">
    <property type="protein sequence ID" value="RXS96945.1"/>
    <property type="molecule type" value="Genomic_DNA"/>
</dbReference>
<name>A0A4Q1SHT9_9BACT</name>
<gene>
    <name evidence="1" type="ORF">ESZ00_03140</name>
</gene>
<reference evidence="1 2" key="1">
    <citation type="journal article" date="2016" name="Int. J. Syst. Evol. Microbiol.">
        <title>Acidipila dinghuensis sp. nov., an acidobacterium isolated from forest soil.</title>
        <authorList>
            <person name="Jiang Y.W."/>
            <person name="Wang J."/>
            <person name="Chen M.H."/>
            <person name="Lv Y.Y."/>
            <person name="Qiu L.H."/>
        </authorList>
    </citation>
    <scope>NUCLEOTIDE SEQUENCE [LARGE SCALE GENOMIC DNA]</scope>
    <source>
        <strain evidence="1 2">DHOF10</strain>
    </source>
</reference>
<organism evidence="1 2">
    <name type="scientific">Silvibacterium dinghuense</name>
    <dbReference type="NCBI Taxonomy" id="1560006"/>
    <lineage>
        <taxon>Bacteria</taxon>
        <taxon>Pseudomonadati</taxon>
        <taxon>Acidobacteriota</taxon>
        <taxon>Terriglobia</taxon>
        <taxon>Terriglobales</taxon>
        <taxon>Acidobacteriaceae</taxon>
        <taxon>Silvibacterium</taxon>
    </lineage>
</organism>
<keyword evidence="2" id="KW-1185">Reference proteome</keyword>
<dbReference type="SUPFAM" id="SSF53448">
    <property type="entry name" value="Nucleotide-diphospho-sugar transferases"/>
    <property type="match status" value="1"/>
</dbReference>
<evidence type="ECO:0000313" key="2">
    <source>
        <dbReference type="Proteomes" id="UP000290253"/>
    </source>
</evidence>
<dbReference type="RefSeq" id="WP_129206727.1">
    <property type="nucleotide sequence ID" value="NZ_BMGU01000001.1"/>
</dbReference>
<accession>A0A4Q1SHT9</accession>
<evidence type="ECO:0008006" key="3">
    <source>
        <dbReference type="Google" id="ProtNLM"/>
    </source>
</evidence>
<dbReference type="AlphaFoldDB" id="A0A4Q1SHT9"/>
<comment type="caution">
    <text evidence="1">The sequence shown here is derived from an EMBL/GenBank/DDBJ whole genome shotgun (WGS) entry which is preliminary data.</text>
</comment>
<sequence length="254" mass="29068">MTYQDQNPPQPKPCPPQPFCLEAVVVCDQYSDFLAHTLPHNKFLFDRIVVVTSYEDRATRKLCEFHHVQCLPTDLLQSRKGEFHKGKGINLGLEALSLKGWAVHLDADIYLPPQTRLLLQQAELDPRCIYGIDRFNVRGYQAWAAFQGEPRLQQEAETYIHMHAFPIGTRVMHRHAGGYVPIGFFQLWNPSTSGITRYPEEHTNAGRGDTVFAQMWPRSRRAFIPEIVGYHLESDDARNAANWNGRTTAPFIHA</sequence>
<protein>
    <recommendedName>
        <fullName evidence="3">Glycosyl transferase family 2</fullName>
    </recommendedName>
</protein>
<dbReference type="Proteomes" id="UP000290253">
    <property type="component" value="Unassembled WGS sequence"/>
</dbReference>
<dbReference type="InterPro" id="IPR029044">
    <property type="entry name" value="Nucleotide-diphossugar_trans"/>
</dbReference>